<keyword evidence="2" id="KW-0812">Transmembrane</keyword>
<organism evidence="3 4">
    <name type="scientific">Platanthera guangdongensis</name>
    <dbReference type="NCBI Taxonomy" id="2320717"/>
    <lineage>
        <taxon>Eukaryota</taxon>
        <taxon>Viridiplantae</taxon>
        <taxon>Streptophyta</taxon>
        <taxon>Embryophyta</taxon>
        <taxon>Tracheophyta</taxon>
        <taxon>Spermatophyta</taxon>
        <taxon>Magnoliopsida</taxon>
        <taxon>Liliopsida</taxon>
        <taxon>Asparagales</taxon>
        <taxon>Orchidaceae</taxon>
        <taxon>Orchidoideae</taxon>
        <taxon>Orchideae</taxon>
        <taxon>Orchidinae</taxon>
        <taxon>Platanthera</taxon>
    </lineage>
</organism>
<keyword evidence="1" id="KW-0175">Coiled coil</keyword>
<keyword evidence="4" id="KW-1185">Reference proteome</keyword>
<feature type="transmembrane region" description="Helical" evidence="2">
    <location>
        <begin position="323"/>
        <end position="342"/>
    </location>
</feature>
<evidence type="ECO:0000313" key="3">
    <source>
        <dbReference type="EMBL" id="KAK8965527.1"/>
    </source>
</evidence>
<feature type="coiled-coil region" evidence="1">
    <location>
        <begin position="110"/>
        <end position="278"/>
    </location>
</feature>
<dbReference type="PANTHER" id="PTHR37761:SF2">
    <property type="entry name" value="OS09G0108400 PROTEIN"/>
    <property type="match status" value="1"/>
</dbReference>
<dbReference type="PANTHER" id="PTHR37761">
    <property type="entry name" value="OS09G0108400 PROTEIN"/>
    <property type="match status" value="1"/>
</dbReference>
<proteinExistence type="predicted"/>
<keyword evidence="2" id="KW-1133">Transmembrane helix</keyword>
<reference evidence="3 4" key="1">
    <citation type="journal article" date="2022" name="Nat. Plants">
        <title>Genomes of leafy and leafless Platanthera orchids illuminate the evolution of mycoheterotrophy.</title>
        <authorList>
            <person name="Li M.H."/>
            <person name="Liu K.W."/>
            <person name="Li Z."/>
            <person name="Lu H.C."/>
            <person name="Ye Q.L."/>
            <person name="Zhang D."/>
            <person name="Wang J.Y."/>
            <person name="Li Y.F."/>
            <person name="Zhong Z.M."/>
            <person name="Liu X."/>
            <person name="Yu X."/>
            <person name="Liu D.K."/>
            <person name="Tu X.D."/>
            <person name="Liu B."/>
            <person name="Hao Y."/>
            <person name="Liao X.Y."/>
            <person name="Jiang Y.T."/>
            <person name="Sun W.H."/>
            <person name="Chen J."/>
            <person name="Chen Y.Q."/>
            <person name="Ai Y."/>
            <person name="Zhai J.W."/>
            <person name="Wu S.S."/>
            <person name="Zhou Z."/>
            <person name="Hsiao Y.Y."/>
            <person name="Wu W.L."/>
            <person name="Chen Y.Y."/>
            <person name="Lin Y.F."/>
            <person name="Hsu J.L."/>
            <person name="Li C.Y."/>
            <person name="Wang Z.W."/>
            <person name="Zhao X."/>
            <person name="Zhong W.Y."/>
            <person name="Ma X.K."/>
            <person name="Ma L."/>
            <person name="Huang J."/>
            <person name="Chen G.Z."/>
            <person name="Huang M.Z."/>
            <person name="Huang L."/>
            <person name="Peng D.H."/>
            <person name="Luo Y.B."/>
            <person name="Zou S.Q."/>
            <person name="Chen S.P."/>
            <person name="Lan S."/>
            <person name="Tsai W.C."/>
            <person name="Van de Peer Y."/>
            <person name="Liu Z.J."/>
        </authorList>
    </citation>
    <scope>NUCLEOTIDE SEQUENCE [LARGE SCALE GENOMIC DNA]</scope>
    <source>
        <strain evidence="3">Lor288</strain>
    </source>
</reference>
<keyword evidence="2" id="KW-0472">Membrane</keyword>
<protein>
    <submittedName>
        <fullName evidence="3">Uncharacterized protein</fullName>
    </submittedName>
</protein>
<comment type="caution">
    <text evidence="3">The sequence shown here is derived from an EMBL/GenBank/DDBJ whole genome shotgun (WGS) entry which is preliminary data.</text>
</comment>
<accession>A0ABR2MNR1</accession>
<dbReference type="EMBL" id="JBBWWR010000006">
    <property type="protein sequence ID" value="KAK8965527.1"/>
    <property type="molecule type" value="Genomic_DNA"/>
</dbReference>
<evidence type="ECO:0000256" key="1">
    <source>
        <dbReference type="SAM" id="Coils"/>
    </source>
</evidence>
<sequence length="346" mass="38839">MAGLLAWAADVVGGAGQGNGEEDDEIRLPLLVFTPEQQQRALELDRMATTLRRSIQDLRLRIPPEDISQRLPHLHAHTIASSASLALQLDAHSTTREQAQLRELSLQDENATYEKAISSCQKKIQEKKNEVNQLQSRLQELDVIEKDLNDNLEKIEAEVKLSQSSVISGRSNDKEQVDLVGESSIGIKSKELQEKKAELNSLKEMVQRLEEELSLVEQEAMKKPSPAQREKALEKQLHSLIEQLTTKQSQAESLIREIRTKEKELEKLNNMQRELSAGSADAATARNRFSRSMAALGPSHTDHDSFLRPSNAGARAETLQKLMLLRSAFVLYILALHVIVFIKISF</sequence>
<evidence type="ECO:0000256" key="2">
    <source>
        <dbReference type="SAM" id="Phobius"/>
    </source>
</evidence>
<name>A0ABR2MNR1_9ASPA</name>
<dbReference type="Proteomes" id="UP001412067">
    <property type="component" value="Unassembled WGS sequence"/>
</dbReference>
<gene>
    <name evidence="3" type="ORF">KSP40_PGU003383</name>
</gene>
<evidence type="ECO:0000313" key="4">
    <source>
        <dbReference type="Proteomes" id="UP001412067"/>
    </source>
</evidence>